<evidence type="ECO:0008006" key="4">
    <source>
        <dbReference type="Google" id="ProtNLM"/>
    </source>
</evidence>
<comment type="caution">
    <text evidence="2">The sequence shown here is derived from an EMBL/GenBank/DDBJ whole genome shotgun (WGS) entry which is preliminary data.</text>
</comment>
<evidence type="ECO:0000256" key="1">
    <source>
        <dbReference type="SAM" id="SignalP"/>
    </source>
</evidence>
<dbReference type="Proteomes" id="UP001285521">
    <property type="component" value="Unassembled WGS sequence"/>
</dbReference>
<evidence type="ECO:0000313" key="2">
    <source>
        <dbReference type="EMBL" id="MDX8035452.1"/>
    </source>
</evidence>
<dbReference type="EMBL" id="JAXAVW010000035">
    <property type="protein sequence ID" value="MDX8035452.1"/>
    <property type="molecule type" value="Genomic_DNA"/>
</dbReference>
<organism evidence="2 3">
    <name type="scientific">Lentzea miocenica</name>
    <dbReference type="NCBI Taxonomy" id="3095431"/>
    <lineage>
        <taxon>Bacteria</taxon>
        <taxon>Bacillati</taxon>
        <taxon>Actinomycetota</taxon>
        <taxon>Actinomycetes</taxon>
        <taxon>Pseudonocardiales</taxon>
        <taxon>Pseudonocardiaceae</taxon>
        <taxon>Lentzea</taxon>
    </lineage>
</organism>
<gene>
    <name evidence="2" type="ORF">SK803_35040</name>
</gene>
<keyword evidence="3" id="KW-1185">Reference proteome</keyword>
<keyword evidence="1" id="KW-0732">Signal</keyword>
<feature type="signal peptide" evidence="1">
    <location>
        <begin position="1"/>
        <end position="32"/>
    </location>
</feature>
<sequence>MAIVPSGIGPRTVGTLLVAVACAMLLTVPSTAATTSQVDRPAIMRMEYTVGDLTGVVHAPRTLVGELPLVFDYFGYDAQAQELARQGFIVVLVRDPAVLTRHLEMWRDLHAGSGPLVERFAGFARHFAVAEP</sequence>
<accession>A0ABU4TB94</accession>
<dbReference type="RefSeq" id="WP_319970479.1">
    <property type="nucleotide sequence ID" value="NZ_JAXAVW010000035.1"/>
</dbReference>
<reference evidence="2 3" key="1">
    <citation type="submission" date="2023-11" db="EMBL/GenBank/DDBJ databases">
        <title>Lentzea sokolovensis, sp. nov., Lentzea kristufkii, sp. nov., and Lentzea miocenensis, sp. nov., rare actinobacteria from Sokolov Coal Basin, Miocene lacustrine sediment, Czech Republic.</title>
        <authorList>
            <person name="Lara A."/>
            <person name="Kotroba L."/>
            <person name="Nouioui I."/>
            <person name="Neumann-Schaal M."/>
            <person name="Mast Y."/>
            <person name="Chronakova A."/>
        </authorList>
    </citation>
    <scope>NUCLEOTIDE SEQUENCE [LARGE SCALE GENOMIC DNA]</scope>
    <source>
        <strain evidence="2 3">BCCO 10_0856</strain>
    </source>
</reference>
<name>A0ABU4TB94_9PSEU</name>
<feature type="chain" id="PRO_5045568191" description="Dienelactone hydrolase" evidence="1">
    <location>
        <begin position="33"/>
        <end position="132"/>
    </location>
</feature>
<protein>
    <recommendedName>
        <fullName evidence="4">Dienelactone hydrolase</fullName>
    </recommendedName>
</protein>
<evidence type="ECO:0000313" key="3">
    <source>
        <dbReference type="Proteomes" id="UP001285521"/>
    </source>
</evidence>
<proteinExistence type="predicted"/>